<dbReference type="InterPro" id="IPR010499">
    <property type="entry name" value="AraC_E-bd"/>
</dbReference>
<dbReference type="InterPro" id="IPR011256">
    <property type="entry name" value="Reg_factor_effector_dom_sf"/>
</dbReference>
<gene>
    <name evidence="2" type="ORF">LPB138_01615</name>
</gene>
<dbReference type="PANTHER" id="PTHR36444:SF2">
    <property type="entry name" value="TRANSCRIPTIONAL REGULATOR PROTEIN YOBU-RELATED"/>
    <property type="match status" value="1"/>
</dbReference>
<evidence type="ECO:0000313" key="3">
    <source>
        <dbReference type="Proteomes" id="UP000176050"/>
    </source>
</evidence>
<dbReference type="InterPro" id="IPR029441">
    <property type="entry name" value="Cass2"/>
</dbReference>
<dbReference type="InterPro" id="IPR053182">
    <property type="entry name" value="YobU-like_regulator"/>
</dbReference>
<reference evidence="2 3" key="1">
    <citation type="submission" date="2016-10" db="EMBL/GenBank/DDBJ databases">
        <title>Lutibacter sp. LPB0138, isolated from marine gastropod.</title>
        <authorList>
            <person name="Kim E."/>
            <person name="Yi H."/>
        </authorList>
    </citation>
    <scope>NUCLEOTIDE SEQUENCE [LARGE SCALE GENOMIC DNA]</scope>
    <source>
        <strain evidence="2 3">LPB0138</strain>
    </source>
</reference>
<keyword evidence="3" id="KW-1185">Reference proteome</keyword>
<dbReference type="RefSeq" id="WP_070238128.1">
    <property type="nucleotide sequence ID" value="NZ_CP017478.1"/>
</dbReference>
<dbReference type="Gene3D" id="3.20.80.10">
    <property type="entry name" value="Regulatory factor, effector binding domain"/>
    <property type="match status" value="1"/>
</dbReference>
<dbReference type="PANTHER" id="PTHR36444">
    <property type="entry name" value="TRANSCRIPTIONAL REGULATOR PROTEIN YOBU-RELATED"/>
    <property type="match status" value="1"/>
</dbReference>
<dbReference type="EMBL" id="CP017478">
    <property type="protein sequence ID" value="AOW21969.1"/>
    <property type="molecule type" value="Genomic_DNA"/>
</dbReference>
<evidence type="ECO:0000259" key="1">
    <source>
        <dbReference type="SMART" id="SM00871"/>
    </source>
</evidence>
<sequence>MKKLSSIESFNIIGISVRTINSGGQAGIDIKKLWDKWFSENCSSKISNKMNDDIINLYTDYDSDEYGYYTTIVGNKVTDLESIPEGFVGKYIPATNYEKFISKGKLPECVLNTWETIWKSKNNRIYIADFDVYRLEEMNPENAIVETFVSVI</sequence>
<accession>A0A1D8PBK6</accession>
<dbReference type="SMART" id="SM00871">
    <property type="entry name" value="AraC_E_bind"/>
    <property type="match status" value="1"/>
</dbReference>
<proteinExistence type="predicted"/>
<organism evidence="2 3">
    <name type="scientific">Urechidicola croceus</name>
    <dbReference type="NCBI Taxonomy" id="1850246"/>
    <lineage>
        <taxon>Bacteria</taxon>
        <taxon>Pseudomonadati</taxon>
        <taxon>Bacteroidota</taxon>
        <taxon>Flavobacteriia</taxon>
        <taxon>Flavobacteriales</taxon>
        <taxon>Flavobacteriaceae</taxon>
        <taxon>Urechidicola</taxon>
    </lineage>
</organism>
<dbReference type="Pfam" id="PF14526">
    <property type="entry name" value="Cass2"/>
    <property type="match status" value="1"/>
</dbReference>
<name>A0A1D8PBK6_9FLAO</name>
<dbReference type="KEGG" id="lul:LPB138_01615"/>
<dbReference type="Proteomes" id="UP000176050">
    <property type="component" value="Chromosome"/>
</dbReference>
<dbReference type="SUPFAM" id="SSF55136">
    <property type="entry name" value="Probable bacterial effector-binding domain"/>
    <property type="match status" value="1"/>
</dbReference>
<dbReference type="STRING" id="1850246.LPB138_01615"/>
<dbReference type="AlphaFoldDB" id="A0A1D8PBK6"/>
<evidence type="ECO:0000313" key="2">
    <source>
        <dbReference type="EMBL" id="AOW21969.1"/>
    </source>
</evidence>
<feature type="domain" description="AraC effector-binding" evidence="1">
    <location>
        <begin position="1"/>
        <end position="152"/>
    </location>
</feature>
<protein>
    <recommendedName>
        <fullName evidence="1">AraC effector-binding domain-containing protein</fullName>
    </recommendedName>
</protein>